<dbReference type="InterPro" id="IPR000119">
    <property type="entry name" value="Hist_DNA-bd"/>
</dbReference>
<evidence type="ECO:0000256" key="1">
    <source>
        <dbReference type="ARBA" id="ARBA00010529"/>
    </source>
</evidence>
<dbReference type="PRINTS" id="PR01727">
    <property type="entry name" value="DNABINDINGHU"/>
</dbReference>
<dbReference type="SMART" id="SM00411">
    <property type="entry name" value="BHL"/>
    <property type="match status" value="1"/>
</dbReference>
<organism evidence="5 6">
    <name type="scientific">Hirschia litorea</name>
    <dbReference type="NCBI Taxonomy" id="1199156"/>
    <lineage>
        <taxon>Bacteria</taxon>
        <taxon>Pseudomonadati</taxon>
        <taxon>Pseudomonadota</taxon>
        <taxon>Alphaproteobacteria</taxon>
        <taxon>Hyphomonadales</taxon>
        <taxon>Hyphomonadaceae</taxon>
        <taxon>Hirschia</taxon>
    </lineage>
</organism>
<keyword evidence="6" id="KW-1185">Reference proteome</keyword>
<evidence type="ECO:0000256" key="2">
    <source>
        <dbReference type="ARBA" id="ARBA00023067"/>
    </source>
</evidence>
<keyword evidence="2" id="KW-0226">DNA condensation</keyword>
<dbReference type="GO" id="GO:0003677">
    <property type="term" value="F:DNA binding"/>
    <property type="evidence" value="ECO:0007669"/>
    <property type="project" value="UniProtKB-KW"/>
</dbReference>
<dbReference type="RefSeq" id="WP_382165855.1">
    <property type="nucleotide sequence ID" value="NZ_JBHTBR010000002.1"/>
</dbReference>
<dbReference type="PANTHER" id="PTHR33175">
    <property type="entry name" value="DNA-BINDING PROTEIN HU"/>
    <property type="match status" value="1"/>
</dbReference>
<dbReference type="Pfam" id="PF00216">
    <property type="entry name" value="Bac_DNA_binding"/>
    <property type="match status" value="1"/>
</dbReference>
<evidence type="ECO:0000313" key="6">
    <source>
        <dbReference type="Proteomes" id="UP001596492"/>
    </source>
</evidence>
<accession>A0ABW2IIT1</accession>
<name>A0ABW2IIT1_9PROT</name>
<dbReference type="InterPro" id="IPR020816">
    <property type="entry name" value="Histone-like_DNA-bd_CS"/>
</dbReference>
<reference evidence="6" key="1">
    <citation type="journal article" date="2019" name="Int. J. Syst. Evol. Microbiol.">
        <title>The Global Catalogue of Microorganisms (GCM) 10K type strain sequencing project: providing services to taxonomists for standard genome sequencing and annotation.</title>
        <authorList>
            <consortium name="The Broad Institute Genomics Platform"/>
            <consortium name="The Broad Institute Genome Sequencing Center for Infectious Disease"/>
            <person name="Wu L."/>
            <person name="Ma J."/>
        </authorList>
    </citation>
    <scope>NUCLEOTIDE SEQUENCE [LARGE SCALE GENOMIC DNA]</scope>
    <source>
        <strain evidence="6">CCUG 51308</strain>
    </source>
</reference>
<evidence type="ECO:0000256" key="3">
    <source>
        <dbReference type="ARBA" id="ARBA00023125"/>
    </source>
</evidence>
<dbReference type="PANTHER" id="PTHR33175:SF3">
    <property type="entry name" value="DNA-BINDING PROTEIN HU-BETA"/>
    <property type="match status" value="1"/>
</dbReference>
<dbReference type="Gene3D" id="4.10.520.10">
    <property type="entry name" value="IHF-like DNA-binding proteins"/>
    <property type="match status" value="1"/>
</dbReference>
<comment type="caution">
    <text evidence="5">The sequence shown here is derived from an EMBL/GenBank/DDBJ whole genome shotgun (WGS) entry which is preliminary data.</text>
</comment>
<dbReference type="SUPFAM" id="SSF47729">
    <property type="entry name" value="IHF-like DNA-binding proteins"/>
    <property type="match status" value="1"/>
</dbReference>
<proteinExistence type="inferred from homology"/>
<keyword evidence="3 5" id="KW-0238">DNA-binding</keyword>
<dbReference type="EMBL" id="JBHTBR010000002">
    <property type="protein sequence ID" value="MFC7290720.1"/>
    <property type="molecule type" value="Genomic_DNA"/>
</dbReference>
<dbReference type="PROSITE" id="PS00045">
    <property type="entry name" value="HISTONE_LIKE"/>
    <property type="match status" value="1"/>
</dbReference>
<evidence type="ECO:0000256" key="4">
    <source>
        <dbReference type="RuleBase" id="RU003939"/>
    </source>
</evidence>
<gene>
    <name evidence="5" type="ORF">ACFQS8_03750</name>
</gene>
<protein>
    <submittedName>
        <fullName evidence="5">HU family DNA-binding protein</fullName>
    </submittedName>
</protein>
<dbReference type="InterPro" id="IPR010992">
    <property type="entry name" value="IHF-like_DNA-bd_dom_sf"/>
</dbReference>
<dbReference type="Proteomes" id="UP001596492">
    <property type="component" value="Unassembled WGS sequence"/>
</dbReference>
<dbReference type="CDD" id="cd13831">
    <property type="entry name" value="HU"/>
    <property type="match status" value="1"/>
</dbReference>
<evidence type="ECO:0000313" key="5">
    <source>
        <dbReference type="EMBL" id="MFC7290720.1"/>
    </source>
</evidence>
<sequence>MNKSELTKQVAEAASMTQSEAGRAVDAVLDTIASELKKGEQVALAGFGTFLAKTRKEREGRNPATGKTMVIPEKTSAAFKPASALKDL</sequence>
<comment type="similarity">
    <text evidence="1 4">Belongs to the bacterial histone-like protein family.</text>
</comment>